<dbReference type="InterPro" id="IPR020946">
    <property type="entry name" value="Flavin_mOase-like"/>
</dbReference>
<dbReference type="OrthoDB" id="66881at2759"/>
<dbReference type="InParanoid" id="A0A165FIE3"/>
<evidence type="ECO:0000256" key="3">
    <source>
        <dbReference type="ARBA" id="ARBA00023002"/>
    </source>
</evidence>
<dbReference type="EMBL" id="KV423972">
    <property type="protein sequence ID" value="KZT56794.1"/>
    <property type="molecule type" value="Genomic_DNA"/>
</dbReference>
<evidence type="ECO:0000256" key="1">
    <source>
        <dbReference type="ARBA" id="ARBA00022630"/>
    </source>
</evidence>
<dbReference type="PANTHER" id="PTHR43539">
    <property type="entry name" value="FLAVIN-BINDING MONOOXYGENASE-LIKE PROTEIN (AFU_ORTHOLOGUE AFUA_4G09220)"/>
    <property type="match status" value="1"/>
</dbReference>
<evidence type="ECO:0000313" key="5">
    <source>
        <dbReference type="Proteomes" id="UP000076842"/>
    </source>
</evidence>
<keyword evidence="3" id="KW-0560">Oxidoreductase</keyword>
<proteinExistence type="predicted"/>
<dbReference type="Pfam" id="PF00743">
    <property type="entry name" value="FMO-like"/>
    <property type="match status" value="1"/>
</dbReference>
<keyword evidence="1" id="KW-0285">Flavoprotein</keyword>
<dbReference type="AlphaFoldDB" id="A0A165FIE3"/>
<dbReference type="InterPro" id="IPR036188">
    <property type="entry name" value="FAD/NAD-bd_sf"/>
</dbReference>
<dbReference type="InterPro" id="IPR050982">
    <property type="entry name" value="Auxin_biosynth/cation_transpt"/>
</dbReference>
<sequence length="581" mass="63940">MALKLPLLSRPIDTSNLSPTTVADAWAIQFNTALQSPSTLSKVLPLLFVTQVAPWWSDHLALTWDIRTLNSQAAILDLLQYAMSEGRLAAFSLKSATLIPTASDTLVYIQARYSFETDETIGTAIANLVSDDRGTWKAWTVATKLEDLKQYNADRSRLLVQDHIPGELVDVLVLGAGQSGLQVAAAIRTLGLSCIVIEQRKRIGDQWRQHYDFLKLHLSKWYAQFAYHPWPPETPFFPTRDNVADFLEDYAKSLNLRVMTSTVIQKADYNHLGYWTVALSGPHDSSGALRVKHLVLATGINGLRPLVPSIPGKEAFCGLAIHSSHYKNGEGWADKQAVVVGCGNSGHDIAHDLCNYGASVTMIQRNPTMVTHQVLTIPILGRLYNNTLPVETADDILESTPVNVARLLASIPPKVLNQDVVAVNEGLLKAGFRLKPPDRSTFIFERFGGHYLNSGTSNLIVDGKISIKSGIPITKFTPDGLQFEDGTHLPVDLVVFATGFDLRSMRDTALQLIGAEEGQNLKEVWGLDDEGNVRGAYRDSGHPNLWYFGGDFQGARYFSKPLALQILAAKLGILNRYQGGK</sequence>
<dbReference type="PANTHER" id="PTHR43539:SF68">
    <property type="entry name" value="FLAVIN-BINDING MONOOXYGENASE-LIKE PROTEIN (AFU_ORTHOLOGUE AFUA_4G09220)"/>
    <property type="match status" value="1"/>
</dbReference>
<accession>A0A165FIE3</accession>
<dbReference type="Gene3D" id="3.50.50.60">
    <property type="entry name" value="FAD/NAD(P)-binding domain"/>
    <property type="match status" value="1"/>
</dbReference>
<gene>
    <name evidence="4" type="ORF">CALCODRAFT_496947</name>
</gene>
<dbReference type="PRINTS" id="PR00411">
    <property type="entry name" value="PNDRDTASEI"/>
</dbReference>
<evidence type="ECO:0000313" key="4">
    <source>
        <dbReference type="EMBL" id="KZT56794.1"/>
    </source>
</evidence>
<reference evidence="4 5" key="1">
    <citation type="journal article" date="2016" name="Mol. Biol. Evol.">
        <title>Comparative Genomics of Early-Diverging Mushroom-Forming Fungi Provides Insights into the Origins of Lignocellulose Decay Capabilities.</title>
        <authorList>
            <person name="Nagy L.G."/>
            <person name="Riley R."/>
            <person name="Tritt A."/>
            <person name="Adam C."/>
            <person name="Daum C."/>
            <person name="Floudas D."/>
            <person name="Sun H."/>
            <person name="Yadav J.S."/>
            <person name="Pangilinan J."/>
            <person name="Larsson K.H."/>
            <person name="Matsuura K."/>
            <person name="Barry K."/>
            <person name="Labutti K."/>
            <person name="Kuo R."/>
            <person name="Ohm R.A."/>
            <person name="Bhattacharya S.S."/>
            <person name="Shirouzu T."/>
            <person name="Yoshinaga Y."/>
            <person name="Martin F.M."/>
            <person name="Grigoriev I.V."/>
            <person name="Hibbett D.S."/>
        </authorList>
    </citation>
    <scope>NUCLEOTIDE SEQUENCE [LARGE SCALE GENOMIC DNA]</scope>
    <source>
        <strain evidence="4 5">HHB12733</strain>
    </source>
</reference>
<dbReference type="STRING" id="1353952.A0A165FIE3"/>
<organism evidence="4 5">
    <name type="scientific">Calocera cornea HHB12733</name>
    <dbReference type="NCBI Taxonomy" id="1353952"/>
    <lineage>
        <taxon>Eukaryota</taxon>
        <taxon>Fungi</taxon>
        <taxon>Dikarya</taxon>
        <taxon>Basidiomycota</taxon>
        <taxon>Agaricomycotina</taxon>
        <taxon>Dacrymycetes</taxon>
        <taxon>Dacrymycetales</taxon>
        <taxon>Dacrymycetaceae</taxon>
        <taxon>Calocera</taxon>
    </lineage>
</organism>
<dbReference type="GO" id="GO:0050661">
    <property type="term" value="F:NADP binding"/>
    <property type="evidence" value="ECO:0007669"/>
    <property type="project" value="InterPro"/>
</dbReference>
<name>A0A165FIE3_9BASI</name>
<protein>
    <submittedName>
        <fullName evidence="4">FAD/NAD(P)-binding domain-containing protein</fullName>
    </submittedName>
</protein>
<keyword evidence="2" id="KW-0274">FAD</keyword>
<keyword evidence="5" id="KW-1185">Reference proteome</keyword>
<dbReference type="GO" id="GO:0004499">
    <property type="term" value="F:N,N-dimethylaniline monooxygenase activity"/>
    <property type="evidence" value="ECO:0007669"/>
    <property type="project" value="InterPro"/>
</dbReference>
<dbReference type="SUPFAM" id="SSF51905">
    <property type="entry name" value="FAD/NAD(P)-binding domain"/>
    <property type="match status" value="2"/>
</dbReference>
<dbReference type="Proteomes" id="UP000076842">
    <property type="component" value="Unassembled WGS sequence"/>
</dbReference>
<dbReference type="GO" id="GO:0050660">
    <property type="term" value="F:flavin adenine dinucleotide binding"/>
    <property type="evidence" value="ECO:0007669"/>
    <property type="project" value="InterPro"/>
</dbReference>
<dbReference type="PRINTS" id="PR00368">
    <property type="entry name" value="FADPNR"/>
</dbReference>
<evidence type="ECO:0000256" key="2">
    <source>
        <dbReference type="ARBA" id="ARBA00022827"/>
    </source>
</evidence>